<evidence type="ECO:0000256" key="2">
    <source>
        <dbReference type="ARBA" id="ARBA00023002"/>
    </source>
</evidence>
<dbReference type="GO" id="GO:0016616">
    <property type="term" value="F:oxidoreductase activity, acting on the CH-OH group of donors, NAD or NADP as acceptor"/>
    <property type="evidence" value="ECO:0007669"/>
    <property type="project" value="TreeGrafter"/>
</dbReference>
<dbReference type="Gene3D" id="3.40.50.720">
    <property type="entry name" value="NAD(P)-binding Rossmann-like Domain"/>
    <property type="match status" value="1"/>
</dbReference>
<dbReference type="FunFam" id="3.40.50.720:FF:000084">
    <property type="entry name" value="Short-chain dehydrogenase reductase"/>
    <property type="match status" value="1"/>
</dbReference>
<dbReference type="InterPro" id="IPR020904">
    <property type="entry name" value="Sc_DH/Rdtase_CS"/>
</dbReference>
<proteinExistence type="inferred from homology"/>
<dbReference type="GO" id="GO:0048038">
    <property type="term" value="F:quinone binding"/>
    <property type="evidence" value="ECO:0007669"/>
    <property type="project" value="TreeGrafter"/>
</dbReference>
<keyword evidence="2" id="KW-0560">Oxidoreductase</keyword>
<evidence type="ECO:0000256" key="1">
    <source>
        <dbReference type="ARBA" id="ARBA00006484"/>
    </source>
</evidence>
<accession>A0A5N5U5Z8</accession>
<protein>
    <submittedName>
        <fullName evidence="3">SDR family oxidoreductase</fullName>
    </submittedName>
</protein>
<dbReference type="InterPro" id="IPR002347">
    <property type="entry name" value="SDR_fam"/>
</dbReference>
<dbReference type="AlphaFoldDB" id="A0A5N5U5Z8"/>
<dbReference type="CDD" id="cd05233">
    <property type="entry name" value="SDR_c"/>
    <property type="match status" value="1"/>
</dbReference>
<dbReference type="InterPro" id="IPR036291">
    <property type="entry name" value="NAD(P)-bd_dom_sf"/>
</dbReference>
<evidence type="ECO:0000313" key="3">
    <source>
        <dbReference type="EMBL" id="KAB7513985.1"/>
    </source>
</evidence>
<dbReference type="Pfam" id="PF13561">
    <property type="entry name" value="adh_short_C2"/>
    <property type="match status" value="1"/>
</dbReference>
<sequence length="255" mass="26573">MLENITAFVTGASGGIGREIAHTFADHGASVACAARSDGIYETAGALGEQGLAVETDVTDEASIEAAVAETVETFGGLDCLVNNAGVAGPTQPFDRLSPDDIQETVAVNTTGAAMCAKHASDHLRASEQASVINIGSIGGKQPYPNRLPYAISKMGLVGVTRTLSRELGRDDVTVNTVLPGPVEGDRIEDVIAKQERLADVEDAEPFRIGPDDFALPDYTASKAEVAEQVTFLAGPNARRITGQEIGVDGGATWY</sequence>
<gene>
    <name evidence="3" type="ORF">DM867_09375</name>
</gene>
<dbReference type="EMBL" id="QKKZ01000003">
    <property type="protein sequence ID" value="KAB7513985.1"/>
    <property type="molecule type" value="Genomic_DNA"/>
</dbReference>
<dbReference type="RefSeq" id="WP_152134157.1">
    <property type="nucleotide sequence ID" value="NZ_QKKZ01000003.1"/>
</dbReference>
<comment type="similarity">
    <text evidence="1">Belongs to the short-chain dehydrogenases/reductases (SDR) family.</text>
</comment>
<dbReference type="Proteomes" id="UP000326865">
    <property type="component" value="Unassembled WGS sequence"/>
</dbReference>
<dbReference type="PRINTS" id="PR00081">
    <property type="entry name" value="GDHRDH"/>
</dbReference>
<dbReference type="PANTHER" id="PTHR42760:SF133">
    <property type="entry name" value="3-OXOACYL-[ACYL-CARRIER-PROTEIN] REDUCTASE"/>
    <property type="match status" value="1"/>
</dbReference>
<evidence type="ECO:0000313" key="4">
    <source>
        <dbReference type="Proteomes" id="UP000326865"/>
    </source>
</evidence>
<comment type="caution">
    <text evidence="3">The sequence shown here is derived from an EMBL/GenBank/DDBJ whole genome shotgun (WGS) entry which is preliminary data.</text>
</comment>
<organism evidence="3 4">
    <name type="scientific">Halosegnis rubeus</name>
    <dbReference type="NCBI Taxonomy" id="2212850"/>
    <lineage>
        <taxon>Archaea</taxon>
        <taxon>Methanobacteriati</taxon>
        <taxon>Methanobacteriota</taxon>
        <taxon>Stenosarchaea group</taxon>
        <taxon>Halobacteria</taxon>
        <taxon>Halobacteriales</taxon>
        <taxon>Natronomonadaceae</taxon>
        <taxon>Halosegnis</taxon>
    </lineage>
</organism>
<reference evidence="3 4" key="1">
    <citation type="submission" date="2019-10" db="EMBL/GenBank/DDBJ databases">
        <title>Unraveling microbial dark matter from salterns through culturing: the case of the genus Halosegnis.</title>
        <authorList>
            <person name="Duran-Viseras A."/>
            <person name="Andrei A.-S."/>
            <person name="Vera-Gargallo B."/>
            <person name="Ghai R."/>
            <person name="Sanchez-Porro C."/>
            <person name="Ventosa A."/>
        </authorList>
    </citation>
    <scope>NUCLEOTIDE SEQUENCE [LARGE SCALE GENOMIC DNA]</scope>
    <source>
        <strain evidence="3 4">F18-79</strain>
    </source>
</reference>
<dbReference type="GO" id="GO:0006633">
    <property type="term" value="P:fatty acid biosynthetic process"/>
    <property type="evidence" value="ECO:0007669"/>
    <property type="project" value="TreeGrafter"/>
</dbReference>
<dbReference type="PANTHER" id="PTHR42760">
    <property type="entry name" value="SHORT-CHAIN DEHYDROGENASES/REDUCTASES FAMILY MEMBER"/>
    <property type="match status" value="1"/>
</dbReference>
<dbReference type="SUPFAM" id="SSF51735">
    <property type="entry name" value="NAD(P)-binding Rossmann-fold domains"/>
    <property type="match status" value="1"/>
</dbReference>
<keyword evidence="4" id="KW-1185">Reference proteome</keyword>
<dbReference type="PRINTS" id="PR00080">
    <property type="entry name" value="SDRFAMILY"/>
</dbReference>
<name>A0A5N5U5Z8_9EURY</name>
<dbReference type="PROSITE" id="PS00061">
    <property type="entry name" value="ADH_SHORT"/>
    <property type="match status" value="1"/>
</dbReference>